<feature type="domain" description="CASTOR ACT" evidence="2">
    <location>
        <begin position="72"/>
        <end position="128"/>
    </location>
</feature>
<gene>
    <name evidence="3" type="ORF">DFP81_103341</name>
</gene>
<comment type="caution">
    <text evidence="3">The sequence shown here is derived from an EMBL/GenBank/DDBJ whole genome shotgun (WGS) entry which is preliminary data.</text>
</comment>
<dbReference type="Pfam" id="PF10000">
    <property type="entry name" value="ACT_3"/>
    <property type="match status" value="1"/>
</dbReference>
<dbReference type="PANTHER" id="PTHR39199">
    <property type="entry name" value="BLR5128 PROTEIN"/>
    <property type="match status" value="1"/>
</dbReference>
<accession>A0A3E0DT51</accession>
<evidence type="ECO:0000259" key="2">
    <source>
        <dbReference type="Pfam" id="PF13840"/>
    </source>
</evidence>
<dbReference type="Proteomes" id="UP000256542">
    <property type="component" value="Unassembled WGS sequence"/>
</dbReference>
<reference evidence="3 4" key="1">
    <citation type="submission" date="2018-08" db="EMBL/GenBank/DDBJ databases">
        <title>Genomic Encyclopedia of Type Strains, Phase III (KMG-III): the genomes of soil and plant-associated and newly described type strains.</title>
        <authorList>
            <person name="Whitman W."/>
        </authorList>
    </citation>
    <scope>NUCLEOTIDE SEQUENCE [LARGE SCALE GENOMIC DNA]</scope>
    <source>
        <strain evidence="3 4">CECT 7375</strain>
    </source>
</reference>
<organism evidence="3 4">
    <name type="scientific">Marinomonas pollencensis</name>
    <dbReference type="NCBI Taxonomy" id="491954"/>
    <lineage>
        <taxon>Bacteria</taxon>
        <taxon>Pseudomonadati</taxon>
        <taxon>Pseudomonadota</taxon>
        <taxon>Gammaproteobacteria</taxon>
        <taxon>Oceanospirillales</taxon>
        <taxon>Oceanospirillaceae</taxon>
        <taxon>Marinomonas</taxon>
    </lineage>
</organism>
<dbReference type="Pfam" id="PF13840">
    <property type="entry name" value="ACT_7"/>
    <property type="match status" value="1"/>
</dbReference>
<dbReference type="Gene3D" id="3.30.2130.10">
    <property type="entry name" value="VC0802-like"/>
    <property type="match status" value="1"/>
</dbReference>
<proteinExistence type="predicted"/>
<keyword evidence="4" id="KW-1185">Reference proteome</keyword>
<dbReference type="SUPFAM" id="SSF55021">
    <property type="entry name" value="ACT-like"/>
    <property type="match status" value="2"/>
</dbReference>
<evidence type="ECO:0000259" key="1">
    <source>
        <dbReference type="Pfam" id="PF10000"/>
    </source>
</evidence>
<protein>
    <submittedName>
        <fullName evidence="3">Uncharacterized protein</fullName>
    </submittedName>
</protein>
<evidence type="ECO:0000313" key="4">
    <source>
        <dbReference type="Proteomes" id="UP000256542"/>
    </source>
</evidence>
<dbReference type="InterPro" id="IPR045865">
    <property type="entry name" value="ACT-like_dom_sf"/>
</dbReference>
<dbReference type="RefSeq" id="WP_115897006.1">
    <property type="nucleotide sequence ID" value="NZ_QUNG01000003.1"/>
</dbReference>
<dbReference type="OrthoDB" id="517867at2"/>
<feature type="domain" description="DUF2241" evidence="1">
    <location>
        <begin position="2"/>
        <end position="70"/>
    </location>
</feature>
<dbReference type="InterPro" id="IPR018717">
    <property type="entry name" value="DUF2241"/>
</dbReference>
<name>A0A3E0DT51_9GAMM</name>
<evidence type="ECO:0000313" key="3">
    <source>
        <dbReference type="EMBL" id="REG85141.1"/>
    </source>
</evidence>
<sequence length="131" mass="14388">MSGVVELEKLLASMNPSLQDSQYVFCTVSGKLVEFIELEPLATFMEAEGLTLVLEKSIAERAGLVFDGVFSQITLTVHSSLEAVGLTAAVSDKLTEKSISANVIAAYYHDHVFVPWDKRQEALSALQEFNY</sequence>
<dbReference type="InterPro" id="IPR027795">
    <property type="entry name" value="CASTOR_ACT_dom"/>
</dbReference>
<dbReference type="PANTHER" id="PTHR39199:SF1">
    <property type="entry name" value="BLR5128 PROTEIN"/>
    <property type="match status" value="1"/>
</dbReference>
<dbReference type="AlphaFoldDB" id="A0A3E0DT51"/>
<dbReference type="EMBL" id="QUNG01000003">
    <property type="protein sequence ID" value="REG85141.1"/>
    <property type="molecule type" value="Genomic_DNA"/>
</dbReference>